<dbReference type="InterPro" id="IPR001139">
    <property type="entry name" value="Glyco_hydro_30"/>
</dbReference>
<evidence type="ECO:0000313" key="8">
    <source>
        <dbReference type="Proteomes" id="UP001262889"/>
    </source>
</evidence>
<evidence type="ECO:0000259" key="5">
    <source>
        <dbReference type="Pfam" id="PF02055"/>
    </source>
</evidence>
<organism evidence="7 8">
    <name type="scientific">Autumnicola tepida</name>
    <dbReference type="NCBI Taxonomy" id="3075595"/>
    <lineage>
        <taxon>Bacteria</taxon>
        <taxon>Pseudomonadati</taxon>
        <taxon>Bacteroidota</taxon>
        <taxon>Flavobacteriia</taxon>
        <taxon>Flavobacteriales</taxon>
        <taxon>Flavobacteriaceae</taxon>
        <taxon>Autumnicola</taxon>
    </lineage>
</organism>
<dbReference type="InterPro" id="IPR013780">
    <property type="entry name" value="Glyco_hydro_b"/>
</dbReference>
<name>A0ABU3C8W7_9FLAO</name>
<gene>
    <name evidence="7" type="ORF">RM553_08055</name>
</gene>
<dbReference type="Gene3D" id="3.20.20.80">
    <property type="entry name" value="Glycosidases"/>
    <property type="match status" value="1"/>
</dbReference>
<dbReference type="GO" id="GO:0016787">
    <property type="term" value="F:hydrolase activity"/>
    <property type="evidence" value="ECO:0007669"/>
    <property type="project" value="UniProtKB-KW"/>
</dbReference>
<keyword evidence="4" id="KW-0326">Glycosidase</keyword>
<evidence type="ECO:0000256" key="2">
    <source>
        <dbReference type="ARBA" id="ARBA00022729"/>
    </source>
</evidence>
<dbReference type="EMBL" id="JAVRHQ010000007">
    <property type="protein sequence ID" value="MDT0642783.1"/>
    <property type="molecule type" value="Genomic_DNA"/>
</dbReference>
<proteinExistence type="inferred from homology"/>
<accession>A0ABU3C8W7</accession>
<dbReference type="PANTHER" id="PTHR11069">
    <property type="entry name" value="GLUCOSYLCERAMIDASE"/>
    <property type="match status" value="1"/>
</dbReference>
<comment type="similarity">
    <text evidence="1 4">Belongs to the glycosyl hydrolase 30 family.</text>
</comment>
<dbReference type="Proteomes" id="UP001262889">
    <property type="component" value="Unassembled WGS sequence"/>
</dbReference>
<comment type="caution">
    <text evidence="7">The sequence shown here is derived from an EMBL/GenBank/DDBJ whole genome shotgun (WGS) entry which is preliminary data.</text>
</comment>
<dbReference type="InterPro" id="IPR033453">
    <property type="entry name" value="Glyco_hydro_30_TIM-barrel"/>
</dbReference>
<dbReference type="InterPro" id="IPR033452">
    <property type="entry name" value="GH30_C"/>
</dbReference>
<dbReference type="Gene3D" id="2.60.40.1180">
    <property type="entry name" value="Golgi alpha-mannosidase II"/>
    <property type="match status" value="1"/>
</dbReference>
<dbReference type="SUPFAM" id="SSF51445">
    <property type="entry name" value="(Trans)glycosidases"/>
    <property type="match status" value="1"/>
</dbReference>
<keyword evidence="2" id="KW-0732">Signal</keyword>
<dbReference type="RefSeq" id="WP_311534426.1">
    <property type="nucleotide sequence ID" value="NZ_JAVRHQ010000007.1"/>
</dbReference>
<evidence type="ECO:0000313" key="7">
    <source>
        <dbReference type="EMBL" id="MDT0642783.1"/>
    </source>
</evidence>
<dbReference type="PRINTS" id="PR00843">
    <property type="entry name" value="GLHYDRLASE30"/>
</dbReference>
<reference evidence="7 8" key="1">
    <citation type="submission" date="2023-09" db="EMBL/GenBank/DDBJ databases">
        <authorList>
            <person name="Rey-Velasco X."/>
        </authorList>
    </citation>
    <scope>NUCLEOTIDE SEQUENCE [LARGE SCALE GENOMIC DNA]</scope>
    <source>
        <strain evidence="7 8">F363</strain>
    </source>
</reference>
<feature type="domain" description="Glycosyl hydrolase family 30 TIM-barrel" evidence="5">
    <location>
        <begin position="66"/>
        <end position="397"/>
    </location>
</feature>
<dbReference type="Pfam" id="PF02055">
    <property type="entry name" value="Glyco_hydro_30"/>
    <property type="match status" value="1"/>
</dbReference>
<sequence length="461" mass="51127">MLLVSGFFACNQNKTESEKASLWLTTLDKNSLLEKKEIALENKNNDNKKSVPTVTVDTSQTFQKMDGFGYTLTGGSALHLNKMSDSARTAILQELFGTSEDELGVSYLRLSIGASDLDDKPFSYNDLPEGGTDMELENFSLANDTLNLIPVLKEILEIAPDIKILGSPWSPPVWMKDNKDTRGGSLLKEYYPAYAQYFVKYIKAMDEEGITIDAITIQNEPLHPGNNPSMLMLPEDQADFIKNHLGPAFEESNIDTKIILYDHNADRPGYPISILNDPEAAKYVDGSAFHLYGGEIEALSKVHDAHPDKNLYFTEQWVGAPGDFTKEMSWHTENLIIGAPRNWSKTVLEWNLAADENQQPHTDRGGCDRCLGAITINGDMVTREPAYYIIGQASKFVRPGSVRVASNEPENIPNVAYRTPTGKITVILQNTSEEEQSVNVELGEKEVNIQLKPGAVGTLVF</sequence>
<evidence type="ECO:0000256" key="3">
    <source>
        <dbReference type="ARBA" id="ARBA00022801"/>
    </source>
</evidence>
<dbReference type="PANTHER" id="PTHR11069:SF23">
    <property type="entry name" value="LYSOSOMAL ACID GLUCOSYLCERAMIDASE"/>
    <property type="match status" value="1"/>
</dbReference>
<dbReference type="InterPro" id="IPR017853">
    <property type="entry name" value="GH"/>
</dbReference>
<keyword evidence="3 4" id="KW-0378">Hydrolase</keyword>
<dbReference type="Pfam" id="PF17189">
    <property type="entry name" value="Glyco_hydro_30C"/>
    <property type="match status" value="1"/>
</dbReference>
<evidence type="ECO:0000259" key="6">
    <source>
        <dbReference type="Pfam" id="PF17189"/>
    </source>
</evidence>
<evidence type="ECO:0000256" key="4">
    <source>
        <dbReference type="RuleBase" id="RU361188"/>
    </source>
</evidence>
<feature type="domain" description="Glycosyl hydrolase family 30 beta sandwich" evidence="6">
    <location>
        <begin position="400"/>
        <end position="459"/>
    </location>
</feature>
<evidence type="ECO:0000256" key="1">
    <source>
        <dbReference type="ARBA" id="ARBA00005382"/>
    </source>
</evidence>
<protein>
    <submittedName>
        <fullName evidence="7">Glycoside hydrolase family 30 beta sandwich domain-containing protein</fullName>
    </submittedName>
</protein>
<keyword evidence="8" id="KW-1185">Reference proteome</keyword>